<gene>
    <name evidence="9" type="ORF">KDK95_14315</name>
</gene>
<keyword evidence="6" id="KW-1133">Transmembrane helix</keyword>
<evidence type="ECO:0000313" key="9">
    <source>
        <dbReference type="EMBL" id="MBR7827489.1"/>
    </source>
</evidence>
<reference evidence="9" key="1">
    <citation type="submission" date="2021-04" db="EMBL/GenBank/DDBJ databases">
        <title>Genome based classification of Actinospica acidithermotolerans sp. nov., an actinobacterium isolated from an Indonesian hot spring.</title>
        <authorList>
            <person name="Kusuma A.B."/>
            <person name="Putra K.E."/>
            <person name="Nafisah S."/>
            <person name="Loh J."/>
            <person name="Nouioui I."/>
            <person name="Goodfellow M."/>
        </authorList>
    </citation>
    <scope>NUCLEOTIDE SEQUENCE</scope>
    <source>
        <strain evidence="9">MGRD01-02</strain>
    </source>
</reference>
<keyword evidence="6" id="KW-0472">Membrane</keyword>
<evidence type="ECO:0000256" key="3">
    <source>
        <dbReference type="ARBA" id="ARBA00022801"/>
    </source>
</evidence>
<dbReference type="AlphaFoldDB" id="A0A941IHQ8"/>
<feature type="chain" id="PRO_5037901025" evidence="7">
    <location>
        <begin position="30"/>
        <end position="456"/>
    </location>
</feature>
<proteinExistence type="inferred from homology"/>
<name>A0A941IHQ8_9ACTN</name>
<keyword evidence="3 5" id="KW-0378">Hydrolase</keyword>
<dbReference type="EMBL" id="JAGSOH010000035">
    <property type="protein sequence ID" value="MBR7827489.1"/>
    <property type="molecule type" value="Genomic_DNA"/>
</dbReference>
<accession>A0A941IHQ8</accession>
<feature type="domain" description="Peptidase S8/S53" evidence="8">
    <location>
        <begin position="80"/>
        <end position="349"/>
    </location>
</feature>
<dbReference type="Proteomes" id="UP000676325">
    <property type="component" value="Unassembled WGS sequence"/>
</dbReference>
<dbReference type="PRINTS" id="PR00723">
    <property type="entry name" value="SUBTILISIN"/>
</dbReference>
<dbReference type="PROSITE" id="PS00137">
    <property type="entry name" value="SUBTILASE_HIS"/>
    <property type="match status" value="1"/>
</dbReference>
<dbReference type="PANTHER" id="PTHR43806:SF11">
    <property type="entry name" value="CEREVISIN-RELATED"/>
    <property type="match status" value="1"/>
</dbReference>
<comment type="caution">
    <text evidence="9">The sequence shown here is derived from an EMBL/GenBank/DDBJ whole genome shotgun (WGS) entry which is preliminary data.</text>
</comment>
<dbReference type="GO" id="GO:0006508">
    <property type="term" value="P:proteolysis"/>
    <property type="evidence" value="ECO:0007669"/>
    <property type="project" value="UniProtKB-KW"/>
</dbReference>
<evidence type="ECO:0000256" key="5">
    <source>
        <dbReference type="PROSITE-ProRule" id="PRU01240"/>
    </source>
</evidence>
<dbReference type="SUPFAM" id="SSF52743">
    <property type="entry name" value="Subtilisin-like"/>
    <property type="match status" value="1"/>
</dbReference>
<dbReference type="Gene3D" id="3.40.50.200">
    <property type="entry name" value="Peptidase S8/S53 domain"/>
    <property type="match status" value="1"/>
</dbReference>
<dbReference type="InterPro" id="IPR050131">
    <property type="entry name" value="Peptidase_S8_subtilisin-like"/>
</dbReference>
<feature type="transmembrane region" description="Helical" evidence="6">
    <location>
        <begin position="422"/>
        <end position="444"/>
    </location>
</feature>
<dbReference type="InterPro" id="IPR036852">
    <property type="entry name" value="Peptidase_S8/S53_dom_sf"/>
</dbReference>
<dbReference type="InterPro" id="IPR022398">
    <property type="entry name" value="Peptidase_S8_His-AS"/>
</dbReference>
<keyword evidence="2 5" id="KW-0645">Protease</keyword>
<dbReference type="InterPro" id="IPR023828">
    <property type="entry name" value="Peptidase_S8_Ser-AS"/>
</dbReference>
<evidence type="ECO:0000256" key="6">
    <source>
        <dbReference type="SAM" id="Phobius"/>
    </source>
</evidence>
<dbReference type="GO" id="GO:0004252">
    <property type="term" value="F:serine-type endopeptidase activity"/>
    <property type="evidence" value="ECO:0007669"/>
    <property type="project" value="UniProtKB-UniRule"/>
</dbReference>
<evidence type="ECO:0000259" key="8">
    <source>
        <dbReference type="Pfam" id="PF00082"/>
    </source>
</evidence>
<dbReference type="PANTHER" id="PTHR43806">
    <property type="entry name" value="PEPTIDASE S8"/>
    <property type="match status" value="1"/>
</dbReference>
<evidence type="ECO:0000256" key="4">
    <source>
        <dbReference type="ARBA" id="ARBA00022825"/>
    </source>
</evidence>
<feature type="active site" description="Charge relay system" evidence="5">
    <location>
        <position position="120"/>
    </location>
</feature>
<comment type="similarity">
    <text evidence="1 5">Belongs to the peptidase S8 family.</text>
</comment>
<dbReference type="InterPro" id="IPR000209">
    <property type="entry name" value="Peptidase_S8/S53_dom"/>
</dbReference>
<keyword evidence="10" id="KW-1185">Reference proteome</keyword>
<keyword evidence="6" id="KW-0812">Transmembrane</keyword>
<protein>
    <submittedName>
        <fullName evidence="9">S8 family serine peptidase</fullName>
    </submittedName>
</protein>
<evidence type="ECO:0000313" key="10">
    <source>
        <dbReference type="Proteomes" id="UP000676325"/>
    </source>
</evidence>
<feature type="active site" description="Charge relay system" evidence="5">
    <location>
        <position position="89"/>
    </location>
</feature>
<keyword evidence="7" id="KW-0732">Signal</keyword>
<dbReference type="RefSeq" id="WP_212518624.1">
    <property type="nucleotide sequence ID" value="NZ_JAGSOH010000035.1"/>
</dbReference>
<dbReference type="PROSITE" id="PS51892">
    <property type="entry name" value="SUBTILASE"/>
    <property type="match status" value="1"/>
</dbReference>
<keyword evidence="4 5" id="KW-0720">Serine protease</keyword>
<evidence type="ECO:0000256" key="1">
    <source>
        <dbReference type="ARBA" id="ARBA00011073"/>
    </source>
</evidence>
<evidence type="ECO:0000256" key="2">
    <source>
        <dbReference type="ARBA" id="ARBA00022670"/>
    </source>
</evidence>
<feature type="signal peptide" evidence="7">
    <location>
        <begin position="1"/>
        <end position="29"/>
    </location>
</feature>
<organism evidence="9 10">
    <name type="scientific">Actinospica acidithermotolerans</name>
    <dbReference type="NCBI Taxonomy" id="2828514"/>
    <lineage>
        <taxon>Bacteria</taxon>
        <taxon>Bacillati</taxon>
        <taxon>Actinomycetota</taxon>
        <taxon>Actinomycetes</taxon>
        <taxon>Catenulisporales</taxon>
        <taxon>Actinospicaceae</taxon>
        <taxon>Actinospica</taxon>
    </lineage>
</organism>
<feature type="active site" description="Charge relay system" evidence="5">
    <location>
        <position position="295"/>
    </location>
</feature>
<evidence type="ECO:0000256" key="7">
    <source>
        <dbReference type="SAM" id="SignalP"/>
    </source>
</evidence>
<dbReference type="PROSITE" id="PS00138">
    <property type="entry name" value="SUBTILASE_SER"/>
    <property type="match status" value="1"/>
</dbReference>
<dbReference type="Pfam" id="PF00082">
    <property type="entry name" value="Peptidase_S8"/>
    <property type="match status" value="1"/>
</dbReference>
<dbReference type="InterPro" id="IPR015500">
    <property type="entry name" value="Peptidase_S8_subtilisin-rel"/>
</dbReference>
<sequence length="456" mass="45341">MSAFRRTRFAVAAAALTCGSALGLPAADAAGGTSLAASQGSSNCTSANVTTASNQAATPWEITAANAGHLTDADGNQLDGGGVKVAVIDTGIASQSQLSVAGGKVLSGESGGDAADTDGHGTMVASIIGAQKAAGVNGMQGIAPGVQLLSIREAGCNATAGNTEDAMADAVNDAVSEGAEVINISQDGYDADSKLAAAVQNAYDQGVVIVTSAGNQGDRDTTDNNGTDYGVNPRTYPASYQHVLAVGAVDQYGTVATFSETGSQKNTYFVGVTAPGVAVGGLLPNGKIATDDGTSFAAPYVAAEAALIIEEHHWTRSSDRTSARAYDVIKIIEATADGDGAYSASAGWGEADIQQALTTTINGGSNSLVSEGGSISGLTKMLGNGPNADGAAASTTTAGDRTVVKPYVATAGNREADNQERWAYIALAVGLLTAIVALAGAAVARDAARRRGASQL</sequence>